<dbReference type="PANTHER" id="PTHR30296">
    <property type="entry name" value="UNCHARACTERIZED PROTEIN YKGE"/>
    <property type="match status" value="1"/>
</dbReference>
<keyword evidence="3" id="KW-1185">Reference proteome</keyword>
<dbReference type="PANTHER" id="PTHR30296:SF0">
    <property type="entry name" value="LACTATE UTILIZATION PROTEIN A"/>
    <property type="match status" value="1"/>
</dbReference>
<evidence type="ECO:0000259" key="1">
    <source>
        <dbReference type="Pfam" id="PF02754"/>
    </source>
</evidence>
<proteinExistence type="predicted"/>
<feature type="domain" description="Cysteine-rich" evidence="1">
    <location>
        <begin position="38"/>
        <end position="118"/>
    </location>
</feature>
<sequence>MPPWIASTGATSLHWQVYFDQTYRPFRSIAVMENSMRVGLFVPCYIDQMYPDVAVATLELLEGAGLKVEFPAAQTCCGQPMANTGCNDAARPLAARFLDLFDPFDYIVCPSGSCTSMVRNHFSDLVGNDPRLKSIQSRTFELCEFLHDVHPIDFSGNRFPFRVGLHQSCHGLRELRLGGDSEQMIERPDKVRSLLAQVQGLSFVELQRVDECCGFGGTFAVNERAVSVAMGEDRVQDHLDAGAEVMVASDMSCLMHLWGLISRQGSPLAVMHVAQVLAGRSPTVSVKNSIKPKTGNAV</sequence>
<accession>A0A517M5W5</accession>
<reference evidence="2 3" key="1">
    <citation type="submission" date="2019-02" db="EMBL/GenBank/DDBJ databases">
        <title>Deep-cultivation of Planctomycetes and their phenomic and genomic characterization uncovers novel biology.</title>
        <authorList>
            <person name="Wiegand S."/>
            <person name="Jogler M."/>
            <person name="Boedeker C."/>
            <person name="Pinto D."/>
            <person name="Vollmers J."/>
            <person name="Rivas-Marin E."/>
            <person name="Kohn T."/>
            <person name="Peeters S.H."/>
            <person name="Heuer A."/>
            <person name="Rast P."/>
            <person name="Oberbeckmann S."/>
            <person name="Bunk B."/>
            <person name="Jeske O."/>
            <person name="Meyerdierks A."/>
            <person name="Storesund J.E."/>
            <person name="Kallscheuer N."/>
            <person name="Luecker S."/>
            <person name="Lage O.M."/>
            <person name="Pohl T."/>
            <person name="Merkel B.J."/>
            <person name="Hornburger P."/>
            <person name="Mueller R.-W."/>
            <person name="Bruemmer F."/>
            <person name="Labrenz M."/>
            <person name="Spormann A.M."/>
            <person name="Op den Camp H."/>
            <person name="Overmann J."/>
            <person name="Amann R."/>
            <person name="Jetten M.S.M."/>
            <person name="Mascher T."/>
            <person name="Medema M.H."/>
            <person name="Devos D.P."/>
            <person name="Kaster A.-K."/>
            <person name="Ovreas L."/>
            <person name="Rohde M."/>
            <person name="Galperin M.Y."/>
            <person name="Jogler C."/>
        </authorList>
    </citation>
    <scope>NUCLEOTIDE SEQUENCE [LARGE SCALE GENOMIC DNA]</scope>
    <source>
        <strain evidence="2 3">EC9</strain>
    </source>
</reference>
<dbReference type="InterPro" id="IPR004017">
    <property type="entry name" value="Cys_rich_dom"/>
</dbReference>
<evidence type="ECO:0000313" key="3">
    <source>
        <dbReference type="Proteomes" id="UP000319557"/>
    </source>
</evidence>
<dbReference type="KEGG" id="ruv:EC9_44680"/>
<dbReference type="Pfam" id="PF02754">
    <property type="entry name" value="CCG"/>
    <property type="match status" value="2"/>
</dbReference>
<dbReference type="Proteomes" id="UP000319557">
    <property type="component" value="Chromosome"/>
</dbReference>
<evidence type="ECO:0000313" key="2">
    <source>
        <dbReference type="EMBL" id="QDS90261.1"/>
    </source>
</evidence>
<organism evidence="2 3">
    <name type="scientific">Rosistilla ulvae</name>
    <dbReference type="NCBI Taxonomy" id="1930277"/>
    <lineage>
        <taxon>Bacteria</taxon>
        <taxon>Pseudomonadati</taxon>
        <taxon>Planctomycetota</taxon>
        <taxon>Planctomycetia</taxon>
        <taxon>Pirellulales</taxon>
        <taxon>Pirellulaceae</taxon>
        <taxon>Rosistilla</taxon>
    </lineage>
</organism>
<dbReference type="AlphaFoldDB" id="A0A517M5W5"/>
<name>A0A517M5W5_9BACT</name>
<dbReference type="EMBL" id="CP036261">
    <property type="protein sequence ID" value="QDS90261.1"/>
    <property type="molecule type" value="Genomic_DNA"/>
</dbReference>
<gene>
    <name evidence="2" type="primary">lutA</name>
    <name evidence="2" type="ORF">EC9_44680</name>
</gene>
<dbReference type="GO" id="GO:0005829">
    <property type="term" value="C:cytosol"/>
    <property type="evidence" value="ECO:0007669"/>
    <property type="project" value="TreeGrafter"/>
</dbReference>
<protein>
    <submittedName>
        <fullName evidence="2">Lactate utilization protein A</fullName>
    </submittedName>
</protein>
<feature type="domain" description="Cysteine-rich" evidence="1">
    <location>
        <begin position="163"/>
        <end position="257"/>
    </location>
</feature>
<dbReference type="GO" id="GO:0016491">
    <property type="term" value="F:oxidoreductase activity"/>
    <property type="evidence" value="ECO:0007669"/>
    <property type="project" value="UniProtKB-ARBA"/>
</dbReference>